<name>A0A3P3VS50_9GAMM</name>
<dbReference type="InterPro" id="IPR011990">
    <property type="entry name" value="TPR-like_helical_dom_sf"/>
</dbReference>
<proteinExistence type="predicted"/>
<keyword evidence="3" id="KW-1185">Reference proteome</keyword>
<protein>
    <submittedName>
        <fullName evidence="2">Uncharacterized protein</fullName>
    </submittedName>
</protein>
<dbReference type="EMBL" id="QWEZ01000001">
    <property type="protein sequence ID" value="RRJ85274.1"/>
    <property type="molecule type" value="Genomic_DNA"/>
</dbReference>
<accession>A0A3P3VS50</accession>
<feature type="region of interest" description="Disordered" evidence="1">
    <location>
        <begin position="196"/>
        <end position="221"/>
    </location>
</feature>
<dbReference type="Proteomes" id="UP000280792">
    <property type="component" value="Unassembled WGS sequence"/>
</dbReference>
<evidence type="ECO:0000313" key="2">
    <source>
        <dbReference type="EMBL" id="RRJ85274.1"/>
    </source>
</evidence>
<dbReference type="SMART" id="SM00028">
    <property type="entry name" value="TPR"/>
    <property type="match status" value="2"/>
</dbReference>
<dbReference type="SUPFAM" id="SSF48452">
    <property type="entry name" value="TPR-like"/>
    <property type="match status" value="1"/>
</dbReference>
<dbReference type="InterPro" id="IPR019734">
    <property type="entry name" value="TPR_rpt"/>
</dbReference>
<sequence>MGVFGVIGLVALLIESFPEKRLAPPQAPLEEAAVETADKPMDLEAHVHLKQLQLAFQQAVLMLHAKQYELAVVALHKVIEMDPEMPEAHTNMGFALLGLERWGAAKDFFIVATELDPSQLNAYYGMALAYAGLELYPQAIGAMVTYEHRADDADAYRLNAHQLIERWRTAEDSRGADERFIDEVIVPTLKRVEEDAKRLTEEREAATPSDRADTGPAGERG</sequence>
<reference evidence="2 3" key="2">
    <citation type="submission" date="2018-12" db="EMBL/GenBank/DDBJ databases">
        <title>Simiduia agarivorans gen. nov., sp. nov., a marine, agarolytic bacterium isolated from shallow coastal water from Keelung, Taiwan.</title>
        <authorList>
            <person name="Shieh W.Y."/>
        </authorList>
    </citation>
    <scope>NUCLEOTIDE SEQUENCE [LARGE SCALE GENOMIC DNA]</scope>
    <source>
        <strain evidence="2 3">GTF-13</strain>
    </source>
</reference>
<comment type="caution">
    <text evidence="2">The sequence shown here is derived from an EMBL/GenBank/DDBJ whole genome shotgun (WGS) entry which is preliminary data.</text>
</comment>
<organism evidence="2 3">
    <name type="scientific">Aestuariirhabdus litorea</name>
    <dbReference type="NCBI Taxonomy" id="2528527"/>
    <lineage>
        <taxon>Bacteria</taxon>
        <taxon>Pseudomonadati</taxon>
        <taxon>Pseudomonadota</taxon>
        <taxon>Gammaproteobacteria</taxon>
        <taxon>Oceanospirillales</taxon>
        <taxon>Aestuariirhabdaceae</taxon>
        <taxon>Aestuariirhabdus</taxon>
    </lineage>
</organism>
<dbReference type="AlphaFoldDB" id="A0A3P3VS50"/>
<gene>
    <name evidence="2" type="ORF">D0544_09490</name>
</gene>
<reference evidence="2 3" key="1">
    <citation type="submission" date="2018-08" db="EMBL/GenBank/DDBJ databases">
        <authorList>
            <person name="Khan S.A."/>
        </authorList>
    </citation>
    <scope>NUCLEOTIDE SEQUENCE [LARGE SCALE GENOMIC DNA]</scope>
    <source>
        <strain evidence="2 3">GTF-13</strain>
    </source>
</reference>
<evidence type="ECO:0000256" key="1">
    <source>
        <dbReference type="SAM" id="MobiDB-lite"/>
    </source>
</evidence>
<evidence type="ECO:0000313" key="3">
    <source>
        <dbReference type="Proteomes" id="UP000280792"/>
    </source>
</evidence>
<dbReference type="Gene3D" id="1.25.40.10">
    <property type="entry name" value="Tetratricopeptide repeat domain"/>
    <property type="match status" value="1"/>
</dbReference>
<dbReference type="Pfam" id="PF14559">
    <property type="entry name" value="TPR_19"/>
    <property type="match status" value="1"/>
</dbReference>